<sequence>MAKSGKKSTRSELAASVCWFEVPADDLDRAKGFYGSLFGWTFDKIPAAIAEYWHIDTGGKDATPDGGLMPRMHPGQSITLYVSVPSVEKAMEKVKKLGGTVCQPKTAVPHMGYLAICRDTEQNTFALWEPNEQAA</sequence>
<dbReference type="EMBL" id="LT828648">
    <property type="protein sequence ID" value="SLM48775.1"/>
    <property type="molecule type" value="Genomic_DNA"/>
</dbReference>
<dbReference type="InterPro" id="IPR052164">
    <property type="entry name" value="Anthracycline_SecMetBiosynth"/>
</dbReference>
<reference evidence="2 3" key="1">
    <citation type="submission" date="2017-03" db="EMBL/GenBank/DDBJ databases">
        <authorList>
            <person name="Afonso C.L."/>
            <person name="Miller P.J."/>
            <person name="Scott M.A."/>
            <person name="Spackman E."/>
            <person name="Goraichik I."/>
            <person name="Dimitrov K.M."/>
            <person name="Suarez D.L."/>
            <person name="Swayne D.E."/>
        </authorList>
    </citation>
    <scope>NUCLEOTIDE SEQUENCE [LARGE SCALE GENOMIC DNA]</scope>
    <source>
        <strain evidence="2">Genome sequencing of Nitrospira japonica strain NJ11</strain>
    </source>
</reference>
<dbReference type="KEGG" id="nja:NSJP_2608"/>
<keyword evidence="3" id="KW-1185">Reference proteome</keyword>
<dbReference type="PANTHER" id="PTHR33993">
    <property type="entry name" value="GLYOXALASE-RELATED"/>
    <property type="match status" value="1"/>
</dbReference>
<dbReference type="STRING" id="1325564.NSJP_2608"/>
<dbReference type="Gene3D" id="3.10.180.10">
    <property type="entry name" value="2,3-Dihydroxybiphenyl 1,2-Dioxygenase, domain 1"/>
    <property type="match status" value="1"/>
</dbReference>
<dbReference type="InterPro" id="IPR053863">
    <property type="entry name" value="Glyoxy/Ble-like_N"/>
</dbReference>
<evidence type="ECO:0000313" key="3">
    <source>
        <dbReference type="Proteomes" id="UP000192042"/>
    </source>
</evidence>
<dbReference type="InterPro" id="IPR029068">
    <property type="entry name" value="Glyas_Bleomycin-R_OHBP_Dase"/>
</dbReference>
<accession>A0A1W1I721</accession>
<dbReference type="AlphaFoldDB" id="A0A1W1I721"/>
<gene>
    <name evidence="2" type="ORF">NSJP_2608</name>
</gene>
<proteinExistence type="predicted"/>
<dbReference type="CDD" id="cd07247">
    <property type="entry name" value="SgaA_N_like"/>
    <property type="match status" value="1"/>
</dbReference>
<evidence type="ECO:0000313" key="2">
    <source>
        <dbReference type="EMBL" id="SLM48775.1"/>
    </source>
</evidence>
<feature type="domain" description="Glyoxalase/Bleomycin resistance-like N-terminal" evidence="1">
    <location>
        <begin position="18"/>
        <end position="46"/>
    </location>
</feature>
<organism evidence="2 3">
    <name type="scientific">Nitrospira japonica</name>
    <dbReference type="NCBI Taxonomy" id="1325564"/>
    <lineage>
        <taxon>Bacteria</taxon>
        <taxon>Pseudomonadati</taxon>
        <taxon>Nitrospirota</taxon>
        <taxon>Nitrospiria</taxon>
        <taxon>Nitrospirales</taxon>
        <taxon>Nitrospiraceae</taxon>
        <taxon>Nitrospira</taxon>
    </lineage>
</organism>
<dbReference type="Pfam" id="PF22677">
    <property type="entry name" value="Ble-like_N"/>
    <property type="match status" value="1"/>
</dbReference>
<dbReference type="Proteomes" id="UP000192042">
    <property type="component" value="Chromosome I"/>
</dbReference>
<protein>
    <recommendedName>
        <fullName evidence="1">Glyoxalase/Bleomycin resistance-like N-terminal domain-containing protein</fullName>
    </recommendedName>
</protein>
<dbReference type="OrthoDB" id="9792323at2"/>
<dbReference type="SUPFAM" id="SSF54593">
    <property type="entry name" value="Glyoxalase/Bleomycin resistance protein/Dihydroxybiphenyl dioxygenase"/>
    <property type="match status" value="1"/>
</dbReference>
<dbReference type="RefSeq" id="WP_080887110.1">
    <property type="nucleotide sequence ID" value="NZ_LT828648.1"/>
</dbReference>
<name>A0A1W1I721_9BACT</name>
<evidence type="ECO:0000259" key="1">
    <source>
        <dbReference type="Pfam" id="PF22677"/>
    </source>
</evidence>
<dbReference type="PANTHER" id="PTHR33993:SF2">
    <property type="entry name" value="VOC DOMAIN-CONTAINING PROTEIN"/>
    <property type="match status" value="1"/>
</dbReference>